<protein>
    <recommendedName>
        <fullName evidence="5">HTH luxR-type domain-containing protein</fullName>
    </recommendedName>
</protein>
<evidence type="ECO:0000256" key="1">
    <source>
        <dbReference type="SAM" id="Coils"/>
    </source>
</evidence>
<feature type="transmembrane region" description="Helical" evidence="2">
    <location>
        <begin position="100"/>
        <end position="120"/>
    </location>
</feature>
<keyword evidence="1" id="KW-0175">Coiled coil</keyword>
<evidence type="ECO:0000313" key="3">
    <source>
        <dbReference type="EMBL" id="EJL74038.1"/>
    </source>
</evidence>
<comment type="caution">
    <text evidence="3">The sequence shown here is derived from an EMBL/GenBank/DDBJ whole genome shotgun (WGS) entry which is preliminary data.</text>
</comment>
<reference evidence="3 4" key="1">
    <citation type="journal article" date="2012" name="J. Bacteriol.">
        <title>Twenty-one genome sequences from Pseudomonas species and 19 genome sequences from diverse bacteria isolated from the rhizosphere and endosphere of Populus deltoides.</title>
        <authorList>
            <person name="Brown S.D."/>
            <person name="Utturkar S.M."/>
            <person name="Klingeman D.M."/>
            <person name="Johnson C.M."/>
            <person name="Martin S.L."/>
            <person name="Land M.L."/>
            <person name="Lu T.Y."/>
            <person name="Schadt C.W."/>
            <person name="Doktycz M.J."/>
            <person name="Pelletier D.A."/>
        </authorList>
    </citation>
    <scope>NUCLEOTIDE SEQUENCE [LARGE SCALE GENOMIC DNA]</scope>
    <source>
        <strain evidence="3 4">CF314</strain>
    </source>
</reference>
<proteinExistence type="predicted"/>
<sequence>MKPVKTIIAKTLFLVCLFGLVCKVYGSAPLITDLNIVSRSLSEEWESELKTFVKEYFEFENTAHQILQDTLKEIRDREPDLPVQQYMKDREEEYKDREFMFYYIICLIVFFSGFLLLIFAKINKRKEKLLEEKLEIKQEKIKEKEKEAQELKFKIHEGFEEIVKLAKENNPEFLTRFRDLYPRFCSELIKIYPDINNETLKFCALLKLNFSTKDISEYTFVTTRAVQMRKNRLRKKLNIHSHEDIYLWMNALG</sequence>
<keyword evidence="4" id="KW-1185">Reference proteome</keyword>
<organism evidence="3 4">
    <name type="scientific">Chryseobacterium populi</name>
    <dbReference type="NCBI Taxonomy" id="1144316"/>
    <lineage>
        <taxon>Bacteria</taxon>
        <taxon>Pseudomonadati</taxon>
        <taxon>Bacteroidota</taxon>
        <taxon>Flavobacteriia</taxon>
        <taxon>Flavobacteriales</taxon>
        <taxon>Weeksellaceae</taxon>
        <taxon>Chryseobacterium group</taxon>
        <taxon>Chryseobacterium</taxon>
    </lineage>
</organism>
<dbReference type="EMBL" id="AKJY01000015">
    <property type="protein sequence ID" value="EJL74038.1"/>
    <property type="molecule type" value="Genomic_DNA"/>
</dbReference>
<dbReference type="InterPro" id="IPR016032">
    <property type="entry name" value="Sig_transdc_resp-reg_C-effctor"/>
</dbReference>
<gene>
    <name evidence="3" type="ORF">PMI13_01244</name>
</gene>
<keyword evidence="2" id="KW-1133">Transmembrane helix</keyword>
<name>J2KLV1_9FLAO</name>
<dbReference type="AlphaFoldDB" id="J2KLV1"/>
<accession>J2KLV1</accession>
<dbReference type="GO" id="GO:0003677">
    <property type="term" value="F:DNA binding"/>
    <property type="evidence" value="ECO:0007669"/>
    <property type="project" value="InterPro"/>
</dbReference>
<dbReference type="PATRIC" id="fig|1144316.3.peg.1247"/>
<evidence type="ECO:0000256" key="2">
    <source>
        <dbReference type="SAM" id="Phobius"/>
    </source>
</evidence>
<evidence type="ECO:0000313" key="4">
    <source>
        <dbReference type="Proteomes" id="UP000007509"/>
    </source>
</evidence>
<keyword evidence="2" id="KW-0812">Transmembrane</keyword>
<keyword evidence="2" id="KW-0472">Membrane</keyword>
<feature type="coiled-coil region" evidence="1">
    <location>
        <begin position="119"/>
        <end position="154"/>
    </location>
</feature>
<dbReference type="GO" id="GO:0006355">
    <property type="term" value="P:regulation of DNA-templated transcription"/>
    <property type="evidence" value="ECO:0007669"/>
    <property type="project" value="InterPro"/>
</dbReference>
<dbReference type="Proteomes" id="UP000007509">
    <property type="component" value="Unassembled WGS sequence"/>
</dbReference>
<dbReference type="SUPFAM" id="SSF46894">
    <property type="entry name" value="C-terminal effector domain of the bipartite response regulators"/>
    <property type="match status" value="1"/>
</dbReference>
<dbReference type="RefSeq" id="WP_007841703.1">
    <property type="nucleotide sequence ID" value="NZ_AKJY01000015.1"/>
</dbReference>
<evidence type="ECO:0008006" key="5">
    <source>
        <dbReference type="Google" id="ProtNLM"/>
    </source>
</evidence>